<dbReference type="EMBL" id="CP081071">
    <property type="protein sequence ID" value="UWQ56032.1"/>
    <property type="molecule type" value="Genomic_DNA"/>
</dbReference>
<dbReference type="Proteomes" id="UP001058713">
    <property type="component" value="Plasmid unnamed1"/>
</dbReference>
<geneLocation type="plasmid" evidence="1 2">
    <name>unnamed1</name>
</geneLocation>
<dbReference type="KEGG" id="lcae:K3721_18935"/>
<proteinExistence type="predicted"/>
<organism evidence="1 2">
    <name type="scientific">Leisingera caerulea</name>
    <name type="common">Phaeobacter caeruleus</name>
    <dbReference type="NCBI Taxonomy" id="506591"/>
    <lineage>
        <taxon>Bacteria</taxon>
        <taxon>Pseudomonadati</taxon>
        <taxon>Pseudomonadota</taxon>
        <taxon>Alphaproteobacteria</taxon>
        <taxon>Rhodobacterales</taxon>
        <taxon>Roseobacteraceae</taxon>
        <taxon>Leisingera</taxon>
    </lineage>
</organism>
<accession>A0A9Q9M2V6</accession>
<sequence length="163" mass="17723">MSETPQNVRIVLGPVARQLIDGAGENRPKALDDAITALLEGQKSGQAEAPEQAPLDARLASLEAAMERQTEALRNLSYTATLELKMTRILIASLMSEGNEDQQTLLALASQATGEVQSKLQLLEESEIEKLRENEATVQSAILRDLERGGMENEPAAEAEIER</sequence>
<evidence type="ECO:0000313" key="1">
    <source>
        <dbReference type="EMBL" id="UWQ56032.1"/>
    </source>
</evidence>
<name>A0A9Q9M2V6_LEICA</name>
<dbReference type="RefSeq" id="WP_259972811.1">
    <property type="nucleotide sequence ID" value="NZ_CP081071.1"/>
</dbReference>
<protein>
    <submittedName>
        <fullName evidence="1">Uncharacterized protein</fullName>
    </submittedName>
</protein>
<gene>
    <name evidence="1" type="ORF">K3721_18935</name>
</gene>
<keyword evidence="1" id="KW-0614">Plasmid</keyword>
<dbReference type="AlphaFoldDB" id="A0A9Q9M2V6"/>
<reference evidence="1" key="1">
    <citation type="submission" date="2021-08" db="EMBL/GenBank/DDBJ databases">
        <authorList>
            <person name="Nwanade C."/>
            <person name="Wang M."/>
            <person name="Masoudi A."/>
            <person name="Yu Z."/>
            <person name="Liu J."/>
        </authorList>
    </citation>
    <scope>NUCLEOTIDE SEQUENCE</scope>
    <source>
        <strain evidence="1">S122</strain>
        <plasmid evidence="1">unnamed1</plasmid>
    </source>
</reference>
<evidence type="ECO:0000313" key="2">
    <source>
        <dbReference type="Proteomes" id="UP001058713"/>
    </source>
</evidence>